<gene>
    <name evidence="3" type="ORF">ANCCAN_13225</name>
</gene>
<dbReference type="OrthoDB" id="5882935at2759"/>
<evidence type="ECO:0000259" key="2">
    <source>
        <dbReference type="Pfam" id="PF02520"/>
    </source>
</evidence>
<proteinExistence type="predicted"/>
<dbReference type="InterPro" id="IPR003677">
    <property type="entry name" value="ANIS5_cation-bd"/>
</dbReference>
<dbReference type="EMBL" id="JOJR01000263">
    <property type="protein sequence ID" value="RCN40846.1"/>
    <property type="molecule type" value="Genomic_DNA"/>
</dbReference>
<dbReference type="PANTHER" id="PTHR21593">
    <property type="entry name" value="PRION-LIKE- Q/N-RICH -DOMAIN-BEARING PROTEIN PROTEIN"/>
    <property type="match status" value="1"/>
</dbReference>
<evidence type="ECO:0000313" key="3">
    <source>
        <dbReference type="EMBL" id="RCN40846.1"/>
    </source>
</evidence>
<dbReference type="PANTHER" id="PTHR21593:SF36">
    <property type="entry name" value="DUF148 DOMAIN-CONTAINING PROTEIN-RELATED"/>
    <property type="match status" value="1"/>
</dbReference>
<reference evidence="3 4" key="1">
    <citation type="submission" date="2014-10" db="EMBL/GenBank/DDBJ databases">
        <title>Draft genome of the hookworm Ancylostoma caninum.</title>
        <authorList>
            <person name="Mitreva M."/>
        </authorList>
    </citation>
    <scope>NUCLEOTIDE SEQUENCE [LARGE SCALE GENOMIC DNA]</scope>
    <source>
        <strain evidence="3 4">Baltimore</strain>
    </source>
</reference>
<dbReference type="Pfam" id="PF02520">
    <property type="entry name" value="ANIS5_cation-bd"/>
    <property type="match status" value="1"/>
</dbReference>
<keyword evidence="4" id="KW-1185">Reference proteome</keyword>
<sequence>MWAIAIAVAALYTSTEAEIYYQMPFVMPRPFLDKLPWRAASEFYGLIAARNITHRATRQKVQEWGEKYGVKEEMNKFYNKYQKNEEERGKKAIALLENAAKAYREYLALHDDTKTPEQIGADEKKMRYQIPKEYTVFAFASKVANLPSNIWLSDYQKNPILMNYLLS</sequence>
<dbReference type="Proteomes" id="UP000252519">
    <property type="component" value="Unassembled WGS sequence"/>
</dbReference>
<accession>A0A368G8X4</accession>
<evidence type="ECO:0000256" key="1">
    <source>
        <dbReference type="SAM" id="SignalP"/>
    </source>
</evidence>
<protein>
    <recommendedName>
        <fullName evidence="2">SXP/RAL-2 family protein Ani s 5-like cation-binding domain-containing protein</fullName>
    </recommendedName>
</protein>
<keyword evidence="1" id="KW-0732">Signal</keyword>
<feature type="domain" description="SXP/RAL-2 family protein Ani s 5-like cation-binding" evidence="2">
    <location>
        <begin position="39"/>
        <end position="142"/>
    </location>
</feature>
<feature type="signal peptide" evidence="1">
    <location>
        <begin position="1"/>
        <end position="17"/>
    </location>
</feature>
<comment type="caution">
    <text evidence="3">The sequence shown here is derived from an EMBL/GenBank/DDBJ whole genome shotgun (WGS) entry which is preliminary data.</text>
</comment>
<dbReference type="InterPro" id="IPR052823">
    <property type="entry name" value="SXP/RAL-2_related"/>
</dbReference>
<organism evidence="3 4">
    <name type="scientific">Ancylostoma caninum</name>
    <name type="common">Dog hookworm</name>
    <dbReference type="NCBI Taxonomy" id="29170"/>
    <lineage>
        <taxon>Eukaryota</taxon>
        <taxon>Metazoa</taxon>
        <taxon>Ecdysozoa</taxon>
        <taxon>Nematoda</taxon>
        <taxon>Chromadorea</taxon>
        <taxon>Rhabditida</taxon>
        <taxon>Rhabditina</taxon>
        <taxon>Rhabditomorpha</taxon>
        <taxon>Strongyloidea</taxon>
        <taxon>Ancylostomatidae</taxon>
        <taxon>Ancylostomatinae</taxon>
        <taxon>Ancylostoma</taxon>
    </lineage>
</organism>
<dbReference type="STRING" id="29170.A0A368G8X4"/>
<evidence type="ECO:0000313" key="4">
    <source>
        <dbReference type="Proteomes" id="UP000252519"/>
    </source>
</evidence>
<name>A0A368G8X4_ANCCA</name>
<dbReference type="AlphaFoldDB" id="A0A368G8X4"/>
<feature type="chain" id="PRO_5016960337" description="SXP/RAL-2 family protein Ani s 5-like cation-binding domain-containing protein" evidence="1">
    <location>
        <begin position="18"/>
        <end position="167"/>
    </location>
</feature>